<keyword evidence="1" id="KW-0732">Signal</keyword>
<sequence>MRLTALLAGLLLAGTASAQPATPAEVAVIMHQLGMQGLGKNSAEVLFSVSPTLKALDQGGRDCASTQIGKLLDAHFQQQIAGNLGDDGALLVGEWKQFMATPAGVDMGRTFQASAAAQQGMASESPEVSEANKVEIARFMGTPAFQRFIDGLGADGGMPENIGETMSAALKRECRIDFDPEQIS</sequence>
<feature type="chain" id="PRO_5006395107" description="DUF2059 domain-containing protein" evidence="1">
    <location>
        <begin position="19"/>
        <end position="184"/>
    </location>
</feature>
<dbReference type="RefSeq" id="WP_057509126.1">
    <property type="nucleotide sequence ID" value="NZ_LDJK01000063.1"/>
</dbReference>
<evidence type="ECO:0000256" key="1">
    <source>
        <dbReference type="SAM" id="SignalP"/>
    </source>
</evidence>
<proteinExistence type="predicted"/>
<reference evidence="2 3" key="1">
    <citation type="submission" date="2015-05" db="EMBL/GenBank/DDBJ databases">
        <title>Genome sequencing and analysis of members of genus Stenotrophomonas.</title>
        <authorList>
            <person name="Patil P.P."/>
            <person name="Midha S."/>
            <person name="Patil P.B."/>
        </authorList>
    </citation>
    <scope>NUCLEOTIDE SEQUENCE [LARGE SCALE GENOMIC DNA]</scope>
    <source>
        <strain evidence="2 3">DSM 21508</strain>
    </source>
</reference>
<accession>A0A0R0D4Q8</accession>
<dbReference type="Proteomes" id="UP000051386">
    <property type="component" value="Unassembled WGS sequence"/>
</dbReference>
<dbReference type="EMBL" id="LDJK01000063">
    <property type="protein sequence ID" value="KRG72852.1"/>
    <property type="molecule type" value="Genomic_DNA"/>
</dbReference>
<evidence type="ECO:0000313" key="2">
    <source>
        <dbReference type="EMBL" id="KRG72852.1"/>
    </source>
</evidence>
<name>A0A0R0D4Q8_9GAMM</name>
<protein>
    <recommendedName>
        <fullName evidence="4">DUF2059 domain-containing protein</fullName>
    </recommendedName>
</protein>
<feature type="signal peptide" evidence="1">
    <location>
        <begin position="1"/>
        <end position="18"/>
    </location>
</feature>
<organism evidence="2 3">
    <name type="scientific">Stenotrophomonas chelatiphaga</name>
    <dbReference type="NCBI Taxonomy" id="517011"/>
    <lineage>
        <taxon>Bacteria</taxon>
        <taxon>Pseudomonadati</taxon>
        <taxon>Pseudomonadota</taxon>
        <taxon>Gammaproteobacteria</taxon>
        <taxon>Lysobacterales</taxon>
        <taxon>Lysobacteraceae</taxon>
        <taxon>Stenotrophomonas</taxon>
    </lineage>
</organism>
<keyword evidence="3" id="KW-1185">Reference proteome</keyword>
<gene>
    <name evidence="2" type="ORF">ABB28_13610</name>
</gene>
<evidence type="ECO:0000313" key="3">
    <source>
        <dbReference type="Proteomes" id="UP000051386"/>
    </source>
</evidence>
<dbReference type="AlphaFoldDB" id="A0A0R0D4Q8"/>
<comment type="caution">
    <text evidence="2">The sequence shown here is derived from an EMBL/GenBank/DDBJ whole genome shotgun (WGS) entry which is preliminary data.</text>
</comment>
<dbReference type="PATRIC" id="fig|517011.3.peg.2642"/>
<evidence type="ECO:0008006" key="4">
    <source>
        <dbReference type="Google" id="ProtNLM"/>
    </source>
</evidence>